<evidence type="ECO:0000256" key="2">
    <source>
        <dbReference type="ARBA" id="ARBA00023012"/>
    </source>
</evidence>
<dbReference type="Gene3D" id="1.25.40.10">
    <property type="entry name" value="Tetratricopeptide repeat domain"/>
    <property type="match status" value="1"/>
</dbReference>
<dbReference type="Pfam" id="PF03704">
    <property type="entry name" value="BTAD"/>
    <property type="match status" value="1"/>
</dbReference>
<dbReference type="SMART" id="SM00862">
    <property type="entry name" value="Trans_reg_C"/>
    <property type="match status" value="1"/>
</dbReference>
<dbReference type="Pfam" id="PF00486">
    <property type="entry name" value="Trans_reg_C"/>
    <property type="match status" value="1"/>
</dbReference>
<dbReference type="GO" id="GO:0003677">
    <property type="term" value="F:DNA binding"/>
    <property type="evidence" value="ECO:0007669"/>
    <property type="project" value="UniProtKB-KW"/>
</dbReference>
<keyword evidence="2" id="KW-0902">Two-component regulatory system</keyword>
<feature type="modified residue" description="4-aspartylphosphate" evidence="6">
    <location>
        <position position="56"/>
    </location>
</feature>
<proteinExistence type="inferred from homology"/>
<dbReference type="InterPro" id="IPR005158">
    <property type="entry name" value="BTAD"/>
</dbReference>
<dbReference type="OrthoDB" id="3190595at2"/>
<dbReference type="InterPro" id="IPR001867">
    <property type="entry name" value="OmpR/PhoB-type_DNA-bd"/>
</dbReference>
<sequence length="377" mass="42810">MIGVVAVDDEQPALNRIGKLLQEVNEVQVHGLFDSAKSFLEYVLVAEERIDLVLLDMEIPGIHGLELARRLRTFRPDIQIAFLTAYEEFAREAFDVEAMDYLLKPITKEDLARTLERCVKRIVPYKADGGDIEPGISVQSFGIFVVTTEKGEQVRFRNSKGSELLAYLHHHDGKPVSKAQILDEIWNGRDVEQAQATLYSTIYQLRKDLEICGLQDIINQTKTGGGSYRLEWTVAFNDVAAYEEEYLLYKQTLSLAHALRAIRLYGDGYLTGSGYVWAASRQAELELSYVELLEAVVNTYVRQHRYDIALNPMKKWSQLMPLNERLHAKMVAVLLLMNREADATIYHGLAMEMLTQSDETSSLMEFSAIASNPYSLF</sequence>
<evidence type="ECO:0000256" key="3">
    <source>
        <dbReference type="ARBA" id="ARBA00023015"/>
    </source>
</evidence>
<dbReference type="GO" id="GO:0006355">
    <property type="term" value="P:regulation of DNA-templated transcription"/>
    <property type="evidence" value="ECO:0007669"/>
    <property type="project" value="InterPro"/>
</dbReference>
<comment type="caution">
    <text evidence="8">The sequence shown here is derived from an EMBL/GenBank/DDBJ whole genome shotgun (WGS) entry which is preliminary data.</text>
</comment>
<dbReference type="PANTHER" id="PTHR35807">
    <property type="entry name" value="TRANSCRIPTIONAL REGULATOR REDD-RELATED"/>
    <property type="match status" value="1"/>
</dbReference>
<dbReference type="SMART" id="SM00448">
    <property type="entry name" value="REC"/>
    <property type="match status" value="1"/>
</dbReference>
<keyword evidence="5" id="KW-0804">Transcription</keyword>
<dbReference type="GO" id="GO:0000160">
    <property type="term" value="P:phosphorelay signal transduction system"/>
    <property type="evidence" value="ECO:0007669"/>
    <property type="project" value="UniProtKB-KW"/>
</dbReference>
<dbReference type="SUPFAM" id="SSF46894">
    <property type="entry name" value="C-terminal effector domain of the bipartite response regulators"/>
    <property type="match status" value="1"/>
</dbReference>
<reference evidence="8 9" key="1">
    <citation type="journal article" date="2007" name="Int. J. Syst. Evol. Microbiol.">
        <title>Paenibacillus ginsengarvi sp. nov., isolated from soil from ginseng cultivation.</title>
        <authorList>
            <person name="Yoon M.H."/>
            <person name="Ten L.N."/>
            <person name="Im W.T."/>
        </authorList>
    </citation>
    <scope>NUCLEOTIDE SEQUENCE [LARGE SCALE GENOMIC DNA]</scope>
    <source>
        <strain evidence="8 9">KCTC 13059</strain>
    </source>
</reference>
<dbReference type="Pfam" id="PF00072">
    <property type="entry name" value="Response_reg"/>
    <property type="match status" value="1"/>
</dbReference>
<accession>A0A3B0BSB2</accession>
<keyword evidence="6" id="KW-0597">Phosphoprotein</keyword>
<evidence type="ECO:0000313" key="8">
    <source>
        <dbReference type="EMBL" id="RKN74907.1"/>
    </source>
</evidence>
<keyword evidence="9" id="KW-1185">Reference proteome</keyword>
<evidence type="ECO:0000259" key="7">
    <source>
        <dbReference type="PROSITE" id="PS50110"/>
    </source>
</evidence>
<evidence type="ECO:0000313" key="9">
    <source>
        <dbReference type="Proteomes" id="UP000282311"/>
    </source>
</evidence>
<dbReference type="SUPFAM" id="SSF52172">
    <property type="entry name" value="CheY-like"/>
    <property type="match status" value="1"/>
</dbReference>
<dbReference type="Proteomes" id="UP000282311">
    <property type="component" value="Unassembled WGS sequence"/>
</dbReference>
<dbReference type="InterPro" id="IPR036388">
    <property type="entry name" value="WH-like_DNA-bd_sf"/>
</dbReference>
<dbReference type="InterPro" id="IPR011006">
    <property type="entry name" value="CheY-like_superfamily"/>
</dbReference>
<evidence type="ECO:0000256" key="1">
    <source>
        <dbReference type="ARBA" id="ARBA00005820"/>
    </source>
</evidence>
<dbReference type="AlphaFoldDB" id="A0A3B0BSB2"/>
<gene>
    <name evidence="8" type="ORF">D7M11_26895</name>
</gene>
<evidence type="ECO:0000256" key="6">
    <source>
        <dbReference type="PROSITE-ProRule" id="PRU00169"/>
    </source>
</evidence>
<organism evidence="8 9">
    <name type="scientific">Paenibacillus ginsengarvi</name>
    <dbReference type="NCBI Taxonomy" id="400777"/>
    <lineage>
        <taxon>Bacteria</taxon>
        <taxon>Bacillati</taxon>
        <taxon>Bacillota</taxon>
        <taxon>Bacilli</taxon>
        <taxon>Bacillales</taxon>
        <taxon>Paenibacillaceae</taxon>
        <taxon>Paenibacillus</taxon>
    </lineage>
</organism>
<feature type="domain" description="Response regulatory" evidence="7">
    <location>
        <begin position="3"/>
        <end position="119"/>
    </location>
</feature>
<dbReference type="PANTHER" id="PTHR35807:SF2">
    <property type="entry name" value="TRANSCRIPTIONAL ACTIVATOR DOMAIN"/>
    <property type="match status" value="1"/>
</dbReference>
<dbReference type="InterPro" id="IPR001789">
    <property type="entry name" value="Sig_transdc_resp-reg_receiver"/>
</dbReference>
<dbReference type="InterPro" id="IPR051677">
    <property type="entry name" value="AfsR-DnrI-RedD_regulator"/>
</dbReference>
<evidence type="ECO:0000256" key="5">
    <source>
        <dbReference type="ARBA" id="ARBA00023163"/>
    </source>
</evidence>
<dbReference type="Gene3D" id="3.40.50.2300">
    <property type="match status" value="1"/>
</dbReference>
<keyword evidence="4" id="KW-0238">DNA-binding</keyword>
<dbReference type="InterPro" id="IPR016032">
    <property type="entry name" value="Sig_transdc_resp-reg_C-effctor"/>
</dbReference>
<dbReference type="InterPro" id="IPR011990">
    <property type="entry name" value="TPR-like_helical_dom_sf"/>
</dbReference>
<dbReference type="RefSeq" id="WP_120750354.1">
    <property type="nucleotide sequence ID" value="NZ_RBAH01000024.1"/>
</dbReference>
<dbReference type="PROSITE" id="PS50110">
    <property type="entry name" value="RESPONSE_REGULATORY"/>
    <property type="match status" value="1"/>
</dbReference>
<dbReference type="Gene3D" id="1.10.10.10">
    <property type="entry name" value="Winged helix-like DNA-binding domain superfamily/Winged helix DNA-binding domain"/>
    <property type="match status" value="1"/>
</dbReference>
<dbReference type="EMBL" id="RBAH01000024">
    <property type="protein sequence ID" value="RKN74907.1"/>
    <property type="molecule type" value="Genomic_DNA"/>
</dbReference>
<evidence type="ECO:0000256" key="4">
    <source>
        <dbReference type="ARBA" id="ARBA00023125"/>
    </source>
</evidence>
<protein>
    <submittedName>
        <fullName evidence="8">Response regulator</fullName>
    </submittedName>
</protein>
<dbReference type="SUPFAM" id="SSF48452">
    <property type="entry name" value="TPR-like"/>
    <property type="match status" value="1"/>
</dbReference>
<keyword evidence="3" id="KW-0805">Transcription regulation</keyword>
<name>A0A3B0BSB2_9BACL</name>
<comment type="similarity">
    <text evidence="1">Belongs to the AfsR/DnrI/RedD regulatory family.</text>
</comment>